<organism evidence="3 4">
    <name type="scientific">Arsenicicoccus bolidensis</name>
    <dbReference type="NCBI Taxonomy" id="229480"/>
    <lineage>
        <taxon>Bacteria</taxon>
        <taxon>Bacillati</taxon>
        <taxon>Actinomycetota</taxon>
        <taxon>Actinomycetes</taxon>
        <taxon>Micrococcales</taxon>
        <taxon>Intrasporangiaceae</taxon>
        <taxon>Arsenicicoccus</taxon>
    </lineage>
</organism>
<sequence>MDQSGRTTTTTSPAPGPARTCVGCRGVGDRAALLRVVAEPDERGSLHVVPDPLRRRPGRGAWLHPDPACLELAVRRKAFGRALRAEVMTDVAALRAWVESEHDRP</sequence>
<gene>
    <name evidence="3" type="ORF">MHL29_01955</name>
</gene>
<dbReference type="SUPFAM" id="SSF64376">
    <property type="entry name" value="YlxR-like"/>
    <property type="match status" value="1"/>
</dbReference>
<evidence type="ECO:0000313" key="4">
    <source>
        <dbReference type="Proteomes" id="UP001521931"/>
    </source>
</evidence>
<dbReference type="CDD" id="cd00279">
    <property type="entry name" value="YlxR"/>
    <property type="match status" value="1"/>
</dbReference>
<feature type="domain" description="YlxR" evidence="2">
    <location>
        <begin position="19"/>
        <end position="91"/>
    </location>
</feature>
<evidence type="ECO:0000313" key="3">
    <source>
        <dbReference type="EMBL" id="MCG7320659.1"/>
    </source>
</evidence>
<dbReference type="PANTHER" id="PTHR34215">
    <property type="entry name" value="BLL0784 PROTEIN"/>
    <property type="match status" value="1"/>
</dbReference>
<name>A0ABS9PYG6_9MICO</name>
<dbReference type="Proteomes" id="UP001521931">
    <property type="component" value="Unassembled WGS sequence"/>
</dbReference>
<feature type="compositionally biased region" description="Low complexity" evidence="1">
    <location>
        <begin position="1"/>
        <end position="20"/>
    </location>
</feature>
<dbReference type="InterPro" id="IPR035931">
    <property type="entry name" value="YlxR-like_sf"/>
</dbReference>
<dbReference type="InterPro" id="IPR037465">
    <property type="entry name" value="YlxR"/>
</dbReference>
<accession>A0ABS9PYG6</accession>
<dbReference type="RefSeq" id="WP_239261766.1">
    <property type="nucleotide sequence ID" value="NZ_JAKRCV010000003.1"/>
</dbReference>
<comment type="caution">
    <text evidence="3">The sequence shown here is derived from an EMBL/GenBank/DDBJ whole genome shotgun (WGS) entry which is preliminary data.</text>
</comment>
<dbReference type="InterPro" id="IPR007393">
    <property type="entry name" value="YlxR_dom"/>
</dbReference>
<evidence type="ECO:0000256" key="1">
    <source>
        <dbReference type="SAM" id="MobiDB-lite"/>
    </source>
</evidence>
<dbReference type="PANTHER" id="PTHR34215:SF1">
    <property type="entry name" value="YLXR DOMAIN-CONTAINING PROTEIN"/>
    <property type="match status" value="1"/>
</dbReference>
<proteinExistence type="predicted"/>
<keyword evidence="4" id="KW-1185">Reference proteome</keyword>
<dbReference type="EMBL" id="JAKRCV010000003">
    <property type="protein sequence ID" value="MCG7320659.1"/>
    <property type="molecule type" value="Genomic_DNA"/>
</dbReference>
<reference evidence="3 4" key="1">
    <citation type="submission" date="2022-02" db="EMBL/GenBank/DDBJ databases">
        <title>Uncovering new skin microbiome diversity through culturing and metagenomics.</title>
        <authorList>
            <person name="Conlan S."/>
            <person name="Deming C."/>
            <person name="Nisc Comparative Sequencing Program N."/>
            <person name="Segre J.A."/>
        </authorList>
    </citation>
    <scope>NUCLEOTIDE SEQUENCE [LARGE SCALE GENOMIC DNA]</scope>
    <source>
        <strain evidence="3 4">ACRQZ</strain>
    </source>
</reference>
<evidence type="ECO:0000259" key="2">
    <source>
        <dbReference type="Pfam" id="PF04296"/>
    </source>
</evidence>
<protein>
    <submittedName>
        <fullName evidence="3">YlxR family protein</fullName>
    </submittedName>
</protein>
<dbReference type="Pfam" id="PF04296">
    <property type="entry name" value="YlxR"/>
    <property type="match status" value="1"/>
</dbReference>
<dbReference type="Gene3D" id="3.30.1230.10">
    <property type="entry name" value="YlxR-like"/>
    <property type="match status" value="1"/>
</dbReference>
<feature type="region of interest" description="Disordered" evidence="1">
    <location>
        <begin position="1"/>
        <end position="21"/>
    </location>
</feature>